<dbReference type="SMART" id="SM00949">
    <property type="entry name" value="PAZ"/>
    <property type="match status" value="1"/>
</dbReference>
<accession>A0A9W4WNN7</accession>
<dbReference type="SMART" id="SM00950">
    <property type="entry name" value="Piwi"/>
    <property type="match status" value="1"/>
</dbReference>
<protein>
    <submittedName>
        <fullName evidence="5">1381_t:CDS:1</fullName>
    </submittedName>
</protein>
<dbReference type="Pfam" id="PF16488">
    <property type="entry name" value="ArgoL2"/>
    <property type="match status" value="1"/>
</dbReference>
<dbReference type="Gene3D" id="3.30.420.10">
    <property type="entry name" value="Ribonuclease H-like superfamily/Ribonuclease H"/>
    <property type="match status" value="1"/>
</dbReference>
<sequence length="787" mass="89303">MSSPAPFKLSEYPRRPGNGRIGRPIRVKTNFFEVLQLPNATVYHYDADISPTVPASLNRKIFAHFVKVESGGILGGIKPVYDGRKNLYTIKEFPFGDTVTHQPPRKFTIKLKKVAKRNLEEALRFVQGKSATSNNILSAIGALDVLINQEPSMNFTTVGRRAFYTSENSSTLSGGAEVWQGYWQSLRPGQGNVATLIAKILGRRIEELRKGFNLRDRLKIEKTLKHLKFRVTHRGANFQRRYKIKKLSENSTQETIFSKGEGEGNISVVKYFQQQYNLKLQYPFLPCIMTPSGTYFPPEVCDLEAGQRVTRKLSEKQTAEMIKFTCQAPTIRAEKIQKGMALLKYDQNEYCKQWGLKVSSKMAVIDARVLPAPKLAYHPSGKESNFAPQFGAWQLGPGKKMLNGATLKSWSVIVFASPHQIQKEVVDVFLRELIKTLGENGMNVVNPTPPIMHANPQGNIETTIRQAHTAAGNAAHYKPQLIICVLQGRSTLYDEIKRIEDTVLGVPTQCLISNKLYKPNKQYCGMLGLKINVKLQGNNVSLQREYLPFFLEAPTIIFGADVTHPGFGDNNPSIAAVVASFDALATRYATSIRFQGSRVEIISSLKEMVQELLKVFYKETRRKPERILFYRDGVSEGQFEEVLTFEVDAIRKACITLEATYKPKITFVIVQKRHHTRFFPTDNNIDRSKNCLPGTVVEKEITHPFEFDFCKLNLVPPAYYAHLAAFRARHVFDINLNKNLLRNYLTKYLLVFRCWRKVPIFSSEGSGEDVEDYTNLKPELQKVMFFI</sequence>
<evidence type="ECO:0000256" key="1">
    <source>
        <dbReference type="RuleBase" id="RU361178"/>
    </source>
</evidence>
<dbReference type="Pfam" id="PF16486">
    <property type="entry name" value="ArgoN"/>
    <property type="match status" value="1"/>
</dbReference>
<dbReference type="SUPFAM" id="SSF101690">
    <property type="entry name" value="PAZ domain"/>
    <property type="match status" value="1"/>
</dbReference>
<feature type="region of interest" description="Disordered" evidence="2">
    <location>
        <begin position="1"/>
        <end position="20"/>
    </location>
</feature>
<keyword evidence="6" id="KW-1185">Reference proteome</keyword>
<dbReference type="SUPFAM" id="SSF53098">
    <property type="entry name" value="Ribonuclease H-like"/>
    <property type="match status" value="1"/>
</dbReference>
<dbReference type="EMBL" id="CAMKVN010001362">
    <property type="protein sequence ID" value="CAI2175449.1"/>
    <property type="molecule type" value="Genomic_DNA"/>
</dbReference>
<dbReference type="InterPro" id="IPR036085">
    <property type="entry name" value="PAZ_dom_sf"/>
</dbReference>
<feature type="domain" description="Piwi" evidence="4">
    <location>
        <begin position="481"/>
        <end position="697"/>
    </location>
</feature>
<dbReference type="Pfam" id="PF16487">
    <property type="entry name" value="ArgoMid"/>
    <property type="match status" value="1"/>
</dbReference>
<feature type="domain" description="PAZ" evidence="3">
    <location>
        <begin position="203"/>
        <end position="305"/>
    </location>
</feature>
<dbReference type="Gene3D" id="3.40.50.2300">
    <property type="match status" value="1"/>
</dbReference>
<dbReference type="GO" id="GO:0003723">
    <property type="term" value="F:RNA binding"/>
    <property type="evidence" value="ECO:0007669"/>
    <property type="project" value="InterPro"/>
</dbReference>
<dbReference type="OrthoDB" id="10252740at2759"/>
<comment type="similarity">
    <text evidence="1">Belongs to the argonaute family.</text>
</comment>
<dbReference type="InterPro" id="IPR032473">
    <property type="entry name" value="Argonaute_Mid_dom"/>
</dbReference>
<evidence type="ECO:0000259" key="4">
    <source>
        <dbReference type="PROSITE" id="PS50822"/>
    </source>
</evidence>
<gene>
    <name evidence="5" type="ORF">FWILDA_LOCUS7098</name>
</gene>
<proteinExistence type="inferred from homology"/>
<dbReference type="Pfam" id="PF08699">
    <property type="entry name" value="ArgoL1"/>
    <property type="match status" value="1"/>
</dbReference>
<dbReference type="InterPro" id="IPR003100">
    <property type="entry name" value="PAZ_dom"/>
</dbReference>
<evidence type="ECO:0000259" key="3">
    <source>
        <dbReference type="PROSITE" id="PS50821"/>
    </source>
</evidence>
<dbReference type="InterPro" id="IPR032474">
    <property type="entry name" value="Argonaute_N"/>
</dbReference>
<dbReference type="Pfam" id="PF02171">
    <property type="entry name" value="Piwi"/>
    <property type="match status" value="1"/>
</dbReference>
<dbReference type="InterPro" id="IPR003165">
    <property type="entry name" value="Piwi"/>
</dbReference>
<dbReference type="InterPro" id="IPR045246">
    <property type="entry name" value="Piwi_ago-like"/>
</dbReference>
<dbReference type="PANTHER" id="PTHR22891">
    <property type="entry name" value="EUKARYOTIC TRANSLATION INITIATION FACTOR 2C"/>
    <property type="match status" value="1"/>
</dbReference>
<dbReference type="Pfam" id="PF02170">
    <property type="entry name" value="PAZ"/>
    <property type="match status" value="1"/>
</dbReference>
<evidence type="ECO:0000313" key="5">
    <source>
        <dbReference type="EMBL" id="CAI2175449.1"/>
    </source>
</evidence>
<dbReference type="PROSITE" id="PS50821">
    <property type="entry name" value="PAZ"/>
    <property type="match status" value="1"/>
</dbReference>
<dbReference type="InterPro" id="IPR012337">
    <property type="entry name" value="RNaseH-like_sf"/>
</dbReference>
<dbReference type="InterPro" id="IPR032472">
    <property type="entry name" value="ArgoL2"/>
</dbReference>
<dbReference type="Gene3D" id="2.170.260.10">
    <property type="entry name" value="paz domain"/>
    <property type="match status" value="1"/>
</dbReference>
<comment type="caution">
    <text evidence="5">The sequence shown here is derived from an EMBL/GenBank/DDBJ whole genome shotgun (WGS) entry which is preliminary data.</text>
</comment>
<dbReference type="InterPro" id="IPR014811">
    <property type="entry name" value="ArgoL1"/>
</dbReference>
<evidence type="ECO:0000256" key="2">
    <source>
        <dbReference type="SAM" id="MobiDB-lite"/>
    </source>
</evidence>
<dbReference type="PROSITE" id="PS50822">
    <property type="entry name" value="PIWI"/>
    <property type="match status" value="1"/>
</dbReference>
<dbReference type="CDD" id="cd04657">
    <property type="entry name" value="Piwi_ago-like"/>
    <property type="match status" value="1"/>
</dbReference>
<dbReference type="AlphaFoldDB" id="A0A9W4WNN7"/>
<name>A0A9W4WNN7_9GLOM</name>
<dbReference type="CDD" id="cd02846">
    <property type="entry name" value="PAZ_argonaute_like"/>
    <property type="match status" value="1"/>
</dbReference>
<organism evidence="5 6">
    <name type="scientific">Funneliformis geosporum</name>
    <dbReference type="NCBI Taxonomy" id="1117311"/>
    <lineage>
        <taxon>Eukaryota</taxon>
        <taxon>Fungi</taxon>
        <taxon>Fungi incertae sedis</taxon>
        <taxon>Mucoromycota</taxon>
        <taxon>Glomeromycotina</taxon>
        <taxon>Glomeromycetes</taxon>
        <taxon>Glomerales</taxon>
        <taxon>Glomeraceae</taxon>
        <taxon>Funneliformis</taxon>
    </lineage>
</organism>
<reference evidence="5" key="1">
    <citation type="submission" date="2022-08" db="EMBL/GenBank/DDBJ databases">
        <authorList>
            <person name="Kallberg Y."/>
            <person name="Tangrot J."/>
            <person name="Rosling A."/>
        </authorList>
    </citation>
    <scope>NUCLEOTIDE SEQUENCE</scope>
    <source>
        <strain evidence="5">Wild A</strain>
    </source>
</reference>
<dbReference type="InterPro" id="IPR036397">
    <property type="entry name" value="RNaseH_sf"/>
</dbReference>
<evidence type="ECO:0000313" key="6">
    <source>
        <dbReference type="Proteomes" id="UP001153678"/>
    </source>
</evidence>
<dbReference type="Proteomes" id="UP001153678">
    <property type="component" value="Unassembled WGS sequence"/>
</dbReference>